<dbReference type="AlphaFoldDB" id="A0A9X0ARG5"/>
<sequence>MPAKSENHIFYHSLIRADESIDPPWLAGRLQMPWRTIVEIIQEASIIPMVDGLRGFIKRLPTKPTVYGSWEPVAAKAIDMTANPDIVESRLLKSSYSILTKYPWSPKQEKFKPQAEYEPSRNSLDGSWVFLAHEWLGREGDTIQSSQIFTTDKKEFQWRQRDVQKIDDLFWNETIKSWNGNPGPKLWSLPAQLDGLEGIDTIELTVDFREEFAEFLSMLPRKPKFRGVHIFKYYVELHLDGESLNFSSGSSGSSHRLTNGSTISSPASSATLSAGDSPLPDDGGVKRVYPVTTISSLTHQLKSFNVDSPNSQLLEEAELENPFSPTYPKEAFGLKKPPRRCAGNFLANPSRKPARQDGTPLEPQPQNLDAIGIPFDEARYAIDEISFLCAEPLLPAQSSAVLDDTIVVQPRKHVAFVTPENAR</sequence>
<dbReference type="Proteomes" id="UP001152300">
    <property type="component" value="Unassembled WGS sequence"/>
</dbReference>
<accession>A0A9X0ARG5</accession>
<reference evidence="2" key="1">
    <citation type="submission" date="2022-11" db="EMBL/GenBank/DDBJ databases">
        <title>Genome Resource of Sclerotinia nivalis Strain SnTB1, a Plant Pathogen Isolated from American Ginseng.</title>
        <authorList>
            <person name="Fan S."/>
        </authorList>
    </citation>
    <scope>NUCLEOTIDE SEQUENCE</scope>
    <source>
        <strain evidence="2">SnTB1</strain>
    </source>
</reference>
<comment type="caution">
    <text evidence="2">The sequence shown here is derived from an EMBL/GenBank/DDBJ whole genome shotgun (WGS) entry which is preliminary data.</text>
</comment>
<feature type="compositionally biased region" description="Polar residues" evidence="1">
    <location>
        <begin position="255"/>
        <end position="274"/>
    </location>
</feature>
<feature type="region of interest" description="Disordered" evidence="1">
    <location>
        <begin position="248"/>
        <end position="284"/>
    </location>
</feature>
<dbReference type="OrthoDB" id="3491605at2759"/>
<proteinExistence type="predicted"/>
<feature type="region of interest" description="Disordered" evidence="1">
    <location>
        <begin position="347"/>
        <end position="368"/>
    </location>
</feature>
<evidence type="ECO:0000313" key="2">
    <source>
        <dbReference type="EMBL" id="KAJ8067611.1"/>
    </source>
</evidence>
<evidence type="ECO:0000256" key="1">
    <source>
        <dbReference type="SAM" id="MobiDB-lite"/>
    </source>
</evidence>
<dbReference type="EMBL" id="JAPEIS010000003">
    <property type="protein sequence ID" value="KAJ8067611.1"/>
    <property type="molecule type" value="Genomic_DNA"/>
</dbReference>
<gene>
    <name evidence="2" type="ORF">OCU04_003221</name>
</gene>
<organism evidence="2 3">
    <name type="scientific">Sclerotinia nivalis</name>
    <dbReference type="NCBI Taxonomy" id="352851"/>
    <lineage>
        <taxon>Eukaryota</taxon>
        <taxon>Fungi</taxon>
        <taxon>Dikarya</taxon>
        <taxon>Ascomycota</taxon>
        <taxon>Pezizomycotina</taxon>
        <taxon>Leotiomycetes</taxon>
        <taxon>Helotiales</taxon>
        <taxon>Sclerotiniaceae</taxon>
        <taxon>Sclerotinia</taxon>
    </lineage>
</organism>
<evidence type="ECO:0000313" key="3">
    <source>
        <dbReference type="Proteomes" id="UP001152300"/>
    </source>
</evidence>
<name>A0A9X0ARG5_9HELO</name>
<keyword evidence="3" id="KW-1185">Reference proteome</keyword>
<protein>
    <submittedName>
        <fullName evidence="2">Uncharacterized protein</fullName>
    </submittedName>
</protein>